<dbReference type="EMBL" id="JAAECE010000006">
    <property type="protein sequence ID" value="KAF1799414.1"/>
    <property type="molecule type" value="Genomic_DNA"/>
</dbReference>
<keyword evidence="6" id="KW-0812">Transmembrane</keyword>
<organism evidence="9 10">
    <name type="scientific">Mucor circinelloides f. lusitanicus</name>
    <name type="common">Mucor racemosus var. lusitanicus</name>
    <dbReference type="NCBI Taxonomy" id="29924"/>
    <lineage>
        <taxon>Eukaryota</taxon>
        <taxon>Fungi</taxon>
        <taxon>Fungi incertae sedis</taxon>
        <taxon>Mucoromycota</taxon>
        <taxon>Mucoromycotina</taxon>
        <taxon>Mucoromycetes</taxon>
        <taxon>Mucorales</taxon>
        <taxon>Mucorineae</taxon>
        <taxon>Mucoraceae</taxon>
        <taxon>Mucor</taxon>
    </lineage>
</organism>
<keyword evidence="6" id="KW-0472">Membrane</keyword>
<keyword evidence="7" id="KW-0732">Signal</keyword>
<keyword evidence="6" id="KW-1133">Transmembrane helix</keyword>
<evidence type="ECO:0000313" key="10">
    <source>
        <dbReference type="Proteomes" id="UP000469890"/>
    </source>
</evidence>
<name>A0A8H4EZF0_MUCCL</name>
<protein>
    <recommendedName>
        <fullName evidence="2 5">peptidylprolyl isomerase</fullName>
        <ecNumber evidence="2 5">5.2.1.8</ecNumber>
    </recommendedName>
</protein>
<comment type="catalytic activity">
    <reaction evidence="1 5">
        <text>[protein]-peptidylproline (omega=180) = [protein]-peptidylproline (omega=0)</text>
        <dbReference type="Rhea" id="RHEA:16237"/>
        <dbReference type="Rhea" id="RHEA-COMP:10747"/>
        <dbReference type="Rhea" id="RHEA-COMP:10748"/>
        <dbReference type="ChEBI" id="CHEBI:83833"/>
        <dbReference type="ChEBI" id="CHEBI:83834"/>
        <dbReference type="EC" id="5.2.1.8"/>
    </reaction>
</comment>
<dbReference type="InterPro" id="IPR044609">
    <property type="entry name" value="FKBP2/11"/>
</dbReference>
<evidence type="ECO:0000256" key="3">
    <source>
        <dbReference type="ARBA" id="ARBA00023110"/>
    </source>
</evidence>
<evidence type="ECO:0000313" key="9">
    <source>
        <dbReference type="EMBL" id="KAF1799414.1"/>
    </source>
</evidence>
<dbReference type="Proteomes" id="UP000469890">
    <property type="component" value="Unassembled WGS sequence"/>
</dbReference>
<dbReference type="Gene3D" id="3.10.50.40">
    <property type="match status" value="1"/>
</dbReference>
<evidence type="ECO:0000259" key="8">
    <source>
        <dbReference type="PROSITE" id="PS50059"/>
    </source>
</evidence>
<evidence type="ECO:0000256" key="1">
    <source>
        <dbReference type="ARBA" id="ARBA00000971"/>
    </source>
</evidence>
<dbReference type="GO" id="GO:0003755">
    <property type="term" value="F:peptidyl-prolyl cis-trans isomerase activity"/>
    <property type="evidence" value="ECO:0007669"/>
    <property type="project" value="UniProtKB-KW"/>
</dbReference>
<feature type="signal peptide" evidence="7">
    <location>
        <begin position="1"/>
        <end position="21"/>
    </location>
</feature>
<dbReference type="AlphaFoldDB" id="A0A8H4EZF0"/>
<keyword evidence="3 5" id="KW-0697">Rotamase</keyword>
<evidence type="ECO:0000256" key="5">
    <source>
        <dbReference type="PROSITE-ProRule" id="PRU00277"/>
    </source>
</evidence>
<feature type="domain" description="PPIase FKBP-type" evidence="8">
    <location>
        <begin position="51"/>
        <end position="140"/>
    </location>
</feature>
<dbReference type="SUPFAM" id="SSF54534">
    <property type="entry name" value="FKBP-like"/>
    <property type="match status" value="1"/>
</dbReference>
<dbReference type="PROSITE" id="PS50059">
    <property type="entry name" value="FKBP_PPIASE"/>
    <property type="match status" value="1"/>
</dbReference>
<accession>A0A8H4EZF0</accession>
<dbReference type="InterPro" id="IPR046357">
    <property type="entry name" value="PPIase_dom_sf"/>
</dbReference>
<comment type="caution">
    <text evidence="9">The sequence shown here is derived from an EMBL/GenBank/DDBJ whole genome shotgun (WGS) entry which is preliminary data.</text>
</comment>
<sequence>MQTSMIYKLISLLALICVVMANTESELEQPTKLLGGIIRSSTNCKQKVTSNSKVKLHYRARVWGSEEFYESTYLSEKPHSYKLGRDKLMKGLEQGIHGMCNGEIRRLLIPADLAYGQMGLPNLVPENTAVIYEVEMLEVNSPFYNPWFWAGLFTLGFGYFFMNRYTNMSQAASSSKFLEKVAKTE</sequence>
<dbReference type="InterPro" id="IPR001179">
    <property type="entry name" value="PPIase_FKBP_dom"/>
</dbReference>
<evidence type="ECO:0000256" key="4">
    <source>
        <dbReference type="ARBA" id="ARBA00023235"/>
    </source>
</evidence>
<feature type="transmembrane region" description="Helical" evidence="6">
    <location>
        <begin position="146"/>
        <end position="162"/>
    </location>
</feature>
<evidence type="ECO:0000256" key="7">
    <source>
        <dbReference type="SAM" id="SignalP"/>
    </source>
</evidence>
<dbReference type="GO" id="GO:0005783">
    <property type="term" value="C:endoplasmic reticulum"/>
    <property type="evidence" value="ECO:0007669"/>
    <property type="project" value="TreeGrafter"/>
</dbReference>
<keyword evidence="4 5" id="KW-0413">Isomerase</keyword>
<reference evidence="9 10" key="1">
    <citation type="submission" date="2019-09" db="EMBL/GenBank/DDBJ databases">
        <authorList>
            <consortium name="DOE Joint Genome Institute"/>
            <person name="Mondo S.J."/>
            <person name="Navarro-Mendoza M.I."/>
            <person name="Perez-Arques C."/>
            <person name="Panchal S."/>
            <person name="Nicolas F.E."/>
            <person name="Ganguly P."/>
            <person name="Pangilinan J."/>
            <person name="Grigoriev I."/>
            <person name="Heitman J."/>
            <person name="Sanya K."/>
            <person name="Garre V."/>
        </authorList>
    </citation>
    <scope>NUCLEOTIDE SEQUENCE [LARGE SCALE GENOMIC DNA]</scope>
    <source>
        <strain evidence="9 10">MU402</strain>
    </source>
</reference>
<evidence type="ECO:0000256" key="6">
    <source>
        <dbReference type="SAM" id="Phobius"/>
    </source>
</evidence>
<dbReference type="PANTHER" id="PTHR45779:SF7">
    <property type="entry name" value="PEPTIDYLPROLYL ISOMERASE"/>
    <property type="match status" value="1"/>
</dbReference>
<proteinExistence type="predicted"/>
<dbReference type="PANTHER" id="PTHR45779">
    <property type="entry name" value="PEPTIDYLPROLYL ISOMERASE"/>
    <property type="match status" value="1"/>
</dbReference>
<dbReference type="Pfam" id="PF00254">
    <property type="entry name" value="FKBP_C"/>
    <property type="match status" value="1"/>
</dbReference>
<feature type="chain" id="PRO_5034094348" description="peptidylprolyl isomerase" evidence="7">
    <location>
        <begin position="22"/>
        <end position="185"/>
    </location>
</feature>
<gene>
    <name evidence="9" type="ORF">FB192DRAFT_1386681</name>
</gene>
<dbReference type="EC" id="5.2.1.8" evidence="2 5"/>
<evidence type="ECO:0000256" key="2">
    <source>
        <dbReference type="ARBA" id="ARBA00013194"/>
    </source>
</evidence>